<keyword evidence="1 5" id="KW-0378">Hydrolase</keyword>
<feature type="binding site" evidence="4">
    <location>
        <position position="356"/>
    </location>
    <ligand>
        <name>substrate</name>
    </ligand>
</feature>
<feature type="binding site" evidence="4">
    <location>
        <position position="226"/>
    </location>
    <ligand>
        <name>substrate</name>
    </ligand>
</feature>
<feature type="binding site" evidence="4">
    <location>
        <position position="166"/>
    </location>
    <ligand>
        <name>substrate</name>
    </ligand>
</feature>
<feature type="active site" description="Proton donor" evidence="3">
    <location>
        <position position="166"/>
    </location>
</feature>
<evidence type="ECO:0000256" key="3">
    <source>
        <dbReference type="PIRSR" id="PIRSR610905-1"/>
    </source>
</evidence>
<sequence length="386" mass="44553">MDIKSETLTKHDSFLNEFNASDVLTKISNKYKDLAAKTKIDSTHIPRTIKEDGSLKGVNSRDWTSGFFSGMLWYLYEYSKYPELKSEAIEITSFVEKEQYNGVTHDMGFKIGSSVGNGYRLMNDIHYKDILVKSAETLITRFNPTVGCIRSWDHSDDKWGYPVIIDNMMNLELLFEAYKLTGNKKFYDVALSHADVTMKNHFRKDNSSYHVIDYNPVNGNVVKKNTHQGYSHESIWARGQAWGLYGYTLMYRETKDVKYLEQANKIAALIFKHENMPNDLIPYWDYLAPNLYEQPRDVSAAAITASALLELQGYITNDKLKKEYTENAKKIIEILSSDQFSEKRNEYFILNQSTGSFPSNSEVNVPLVYADYYFVEALLRLIKINN</sequence>
<evidence type="ECO:0000313" key="6">
    <source>
        <dbReference type="Proteomes" id="UP000239522"/>
    </source>
</evidence>
<feature type="binding site" evidence="4">
    <location>
        <position position="242"/>
    </location>
    <ligand>
        <name>substrate</name>
    </ligand>
</feature>
<keyword evidence="6" id="KW-1185">Reference proteome</keyword>
<dbReference type="GO" id="GO:0052757">
    <property type="term" value="F:chondroitin hydrolase activity"/>
    <property type="evidence" value="ECO:0007669"/>
    <property type="project" value="TreeGrafter"/>
</dbReference>
<feature type="binding site" evidence="4">
    <location>
        <position position="106"/>
    </location>
    <ligand>
        <name>substrate</name>
    </ligand>
</feature>
<dbReference type="InterPro" id="IPR008928">
    <property type="entry name" value="6-hairpin_glycosidase_sf"/>
</dbReference>
<gene>
    <name evidence="5" type="ORF">BST83_00955</name>
</gene>
<dbReference type="EMBL" id="MQUA01000004">
    <property type="protein sequence ID" value="PQB09074.1"/>
    <property type="molecule type" value="Genomic_DNA"/>
</dbReference>
<dbReference type="InterPro" id="IPR052369">
    <property type="entry name" value="UG_Glycosaminoglycan_Hydrolase"/>
</dbReference>
<evidence type="ECO:0000256" key="4">
    <source>
        <dbReference type="PIRSR" id="PIRSR610905-2"/>
    </source>
</evidence>
<dbReference type="PANTHER" id="PTHR36845:SF1">
    <property type="entry name" value="HYDROLASE, PUTATIVE (AFU_ORTHOLOGUE AFUA_7G05090)-RELATED"/>
    <property type="match status" value="1"/>
</dbReference>
<dbReference type="AlphaFoldDB" id="A0A2S7L2D0"/>
<dbReference type="InterPro" id="IPR012341">
    <property type="entry name" value="6hp_glycosidase-like_sf"/>
</dbReference>
<feature type="active site" description="Nucleophile" evidence="3">
    <location>
        <position position="106"/>
    </location>
</feature>
<accession>A0A2S7L2D0</accession>
<comment type="caution">
    <text evidence="5">The sequence shown here is derived from an EMBL/GenBank/DDBJ whole genome shotgun (WGS) entry which is preliminary data.</text>
</comment>
<dbReference type="Gene3D" id="1.50.10.10">
    <property type="match status" value="1"/>
</dbReference>
<evidence type="ECO:0000313" key="5">
    <source>
        <dbReference type="EMBL" id="PQB09074.1"/>
    </source>
</evidence>
<dbReference type="PANTHER" id="PTHR36845">
    <property type="entry name" value="HYDROLASE, PUTATIVE (AFU_ORTHOLOGUE AFUA_7G05090)-RELATED"/>
    <property type="match status" value="1"/>
</dbReference>
<evidence type="ECO:0000256" key="1">
    <source>
        <dbReference type="ARBA" id="ARBA00022801"/>
    </source>
</evidence>
<dbReference type="GO" id="GO:0000272">
    <property type="term" value="P:polysaccharide catabolic process"/>
    <property type="evidence" value="ECO:0007669"/>
    <property type="project" value="TreeGrafter"/>
</dbReference>
<dbReference type="Proteomes" id="UP000239522">
    <property type="component" value="Unassembled WGS sequence"/>
</dbReference>
<organism evidence="5 6">
    <name type="scientific">Polaribacter filamentus</name>
    <dbReference type="NCBI Taxonomy" id="53483"/>
    <lineage>
        <taxon>Bacteria</taxon>
        <taxon>Pseudomonadati</taxon>
        <taxon>Bacteroidota</taxon>
        <taxon>Flavobacteriia</taxon>
        <taxon>Flavobacteriales</taxon>
        <taxon>Flavobacteriaceae</taxon>
    </lineage>
</organism>
<name>A0A2S7L2D0_9FLAO</name>
<comment type="similarity">
    <text evidence="2">Belongs to the glycosyl hydrolase 88 family.</text>
</comment>
<evidence type="ECO:0000256" key="2">
    <source>
        <dbReference type="ARBA" id="ARBA00038358"/>
    </source>
</evidence>
<protein>
    <submittedName>
        <fullName evidence="5">Glucuronyl hydrolase</fullName>
    </submittedName>
</protein>
<proteinExistence type="inferred from homology"/>
<dbReference type="InterPro" id="IPR010905">
    <property type="entry name" value="Glyco_hydro_88"/>
</dbReference>
<feature type="binding site" evidence="4">
    <location>
        <position position="359"/>
    </location>
    <ligand>
        <name>substrate</name>
    </ligand>
</feature>
<reference evidence="5 6" key="1">
    <citation type="submission" date="2016-11" db="EMBL/GenBank/DDBJ databases">
        <title>Trade-off between light-utilization and light-protection in marine flavobacteria.</title>
        <authorList>
            <person name="Kumagai Y."/>
        </authorList>
    </citation>
    <scope>NUCLEOTIDE SEQUENCE [LARGE SCALE GENOMIC DNA]</scope>
    <source>
        <strain evidence="5 6">ATCC 700397</strain>
    </source>
</reference>
<feature type="binding site" evidence="4">
    <location>
        <position position="238"/>
    </location>
    <ligand>
        <name>substrate</name>
    </ligand>
</feature>
<dbReference type="Pfam" id="PF07470">
    <property type="entry name" value="Glyco_hydro_88"/>
    <property type="match status" value="1"/>
</dbReference>
<dbReference type="SUPFAM" id="SSF48208">
    <property type="entry name" value="Six-hairpin glycosidases"/>
    <property type="match status" value="1"/>
</dbReference>